<accession>A0ABU6VJU9</accession>
<evidence type="ECO:0000256" key="1">
    <source>
        <dbReference type="SAM" id="MobiDB-lite"/>
    </source>
</evidence>
<keyword evidence="3" id="KW-1185">Reference proteome</keyword>
<dbReference type="EMBL" id="JASCZI010151500">
    <property type="protein sequence ID" value="MED6173217.1"/>
    <property type="molecule type" value="Genomic_DNA"/>
</dbReference>
<evidence type="ECO:0000313" key="2">
    <source>
        <dbReference type="EMBL" id="MED6173217.1"/>
    </source>
</evidence>
<protein>
    <submittedName>
        <fullName evidence="2">Uncharacterized protein</fullName>
    </submittedName>
</protein>
<dbReference type="Proteomes" id="UP001341840">
    <property type="component" value="Unassembled WGS sequence"/>
</dbReference>
<feature type="compositionally biased region" description="Polar residues" evidence="1">
    <location>
        <begin position="1"/>
        <end position="11"/>
    </location>
</feature>
<sequence>MGCPTTNNQMDSPLVGHTTHNSITRSRHKWFVGMASSGSAKHFEIQRRREAIPSQWEARMLVLQEARVRFEEAISQTTIIRETTKIDLPKPKEFKGVRDAR</sequence>
<evidence type="ECO:0000313" key="3">
    <source>
        <dbReference type="Proteomes" id="UP001341840"/>
    </source>
</evidence>
<comment type="caution">
    <text evidence="2">The sequence shown here is derived from an EMBL/GenBank/DDBJ whole genome shotgun (WGS) entry which is preliminary data.</text>
</comment>
<gene>
    <name evidence="2" type="ORF">PIB30_057201</name>
</gene>
<organism evidence="2 3">
    <name type="scientific">Stylosanthes scabra</name>
    <dbReference type="NCBI Taxonomy" id="79078"/>
    <lineage>
        <taxon>Eukaryota</taxon>
        <taxon>Viridiplantae</taxon>
        <taxon>Streptophyta</taxon>
        <taxon>Embryophyta</taxon>
        <taxon>Tracheophyta</taxon>
        <taxon>Spermatophyta</taxon>
        <taxon>Magnoliopsida</taxon>
        <taxon>eudicotyledons</taxon>
        <taxon>Gunneridae</taxon>
        <taxon>Pentapetalae</taxon>
        <taxon>rosids</taxon>
        <taxon>fabids</taxon>
        <taxon>Fabales</taxon>
        <taxon>Fabaceae</taxon>
        <taxon>Papilionoideae</taxon>
        <taxon>50 kb inversion clade</taxon>
        <taxon>dalbergioids sensu lato</taxon>
        <taxon>Dalbergieae</taxon>
        <taxon>Pterocarpus clade</taxon>
        <taxon>Stylosanthes</taxon>
    </lineage>
</organism>
<proteinExistence type="predicted"/>
<name>A0ABU6VJU9_9FABA</name>
<feature type="region of interest" description="Disordered" evidence="1">
    <location>
        <begin position="1"/>
        <end position="21"/>
    </location>
</feature>
<reference evidence="2 3" key="1">
    <citation type="journal article" date="2023" name="Plants (Basel)">
        <title>Bridging the Gap: Combining Genomics and Transcriptomics Approaches to Understand Stylosanthes scabra, an Orphan Legume from the Brazilian Caatinga.</title>
        <authorList>
            <person name="Ferreira-Neto J.R.C."/>
            <person name="da Silva M.D."/>
            <person name="Binneck E."/>
            <person name="de Melo N.F."/>
            <person name="da Silva R.H."/>
            <person name="de Melo A.L.T.M."/>
            <person name="Pandolfi V."/>
            <person name="Bustamante F.O."/>
            <person name="Brasileiro-Vidal A.C."/>
            <person name="Benko-Iseppon A.M."/>
        </authorList>
    </citation>
    <scope>NUCLEOTIDE SEQUENCE [LARGE SCALE GENOMIC DNA]</scope>
    <source>
        <tissue evidence="2">Leaves</tissue>
    </source>
</reference>